<gene>
    <name evidence="3" type="ORF">EG799_04530</name>
</gene>
<reference evidence="3 4" key="1">
    <citation type="submission" date="2018-11" db="EMBL/GenBank/DDBJ databases">
        <title>Erythrobacter spongiae sp. nov., isolated from a marine sponge.</title>
        <authorList>
            <person name="Zhuang L."/>
            <person name="Luo L."/>
        </authorList>
    </citation>
    <scope>NUCLEOTIDE SEQUENCE [LARGE SCALE GENOMIC DNA]</scope>
    <source>
        <strain evidence="3 4">HN-E23</strain>
    </source>
</reference>
<dbReference type="AlphaFoldDB" id="A0A3N5DJR0"/>
<proteinExistence type="predicted"/>
<dbReference type="Proteomes" id="UP000275232">
    <property type="component" value="Unassembled WGS sequence"/>
</dbReference>
<evidence type="ECO:0000313" key="4">
    <source>
        <dbReference type="Proteomes" id="UP000275232"/>
    </source>
</evidence>
<evidence type="ECO:0000256" key="2">
    <source>
        <dbReference type="SAM" id="Phobius"/>
    </source>
</evidence>
<keyword evidence="4" id="KW-1185">Reference proteome</keyword>
<feature type="transmembrane region" description="Helical" evidence="2">
    <location>
        <begin position="112"/>
        <end position="132"/>
    </location>
</feature>
<dbReference type="EMBL" id="RPFZ01000001">
    <property type="protein sequence ID" value="RPF70965.1"/>
    <property type="molecule type" value="Genomic_DNA"/>
</dbReference>
<keyword evidence="2" id="KW-1133">Transmembrane helix</keyword>
<feature type="region of interest" description="Disordered" evidence="1">
    <location>
        <begin position="200"/>
        <end position="225"/>
    </location>
</feature>
<sequence length="225" mass="24708">MPNEIVGWLFLLICAAVPAGLTTYVVLRFQRWQKCKPDRIGGLIATIPDFEPVLRFDQADKYASLAMDPDTNQFAVILVSGSYRVFHFSQLVAVEIERDGTKLELTNRGSQLMGAAVGGALLGPVGLLLGGLSGSKRHEQTVKNIALKIFTNDLHEPVIRVTFFNHLAGCKPNTPEVRMAVATLEQWYGRFRTILAAQSEPFQPQPYTDEPRAPGRGRGLLSSGA</sequence>
<dbReference type="OrthoDB" id="7596934at2"/>
<accession>A0A3N5DJR0</accession>
<keyword evidence="2" id="KW-0472">Membrane</keyword>
<protein>
    <submittedName>
        <fullName evidence="3">Uncharacterized protein</fullName>
    </submittedName>
</protein>
<organism evidence="3 4">
    <name type="scientific">Aurantiacibacter spongiae</name>
    <dbReference type="NCBI Taxonomy" id="2488860"/>
    <lineage>
        <taxon>Bacteria</taxon>
        <taxon>Pseudomonadati</taxon>
        <taxon>Pseudomonadota</taxon>
        <taxon>Alphaproteobacteria</taxon>
        <taxon>Sphingomonadales</taxon>
        <taxon>Erythrobacteraceae</taxon>
        <taxon>Aurantiacibacter</taxon>
    </lineage>
</organism>
<name>A0A3N5DJR0_9SPHN</name>
<keyword evidence="2" id="KW-0812">Transmembrane</keyword>
<evidence type="ECO:0000256" key="1">
    <source>
        <dbReference type="SAM" id="MobiDB-lite"/>
    </source>
</evidence>
<feature type="transmembrane region" description="Helical" evidence="2">
    <location>
        <begin position="6"/>
        <end position="27"/>
    </location>
</feature>
<evidence type="ECO:0000313" key="3">
    <source>
        <dbReference type="EMBL" id="RPF70965.1"/>
    </source>
</evidence>
<comment type="caution">
    <text evidence="3">The sequence shown here is derived from an EMBL/GenBank/DDBJ whole genome shotgun (WGS) entry which is preliminary data.</text>
</comment>